<dbReference type="RefSeq" id="XP_030386555.1">
    <property type="nucleotide sequence ID" value="XM_030530695.1"/>
</dbReference>
<dbReference type="InterPro" id="IPR035979">
    <property type="entry name" value="RBD_domain_sf"/>
</dbReference>
<dbReference type="GO" id="GO:0003723">
    <property type="term" value="F:RNA binding"/>
    <property type="evidence" value="ECO:0007669"/>
    <property type="project" value="UniProtKB-UniRule"/>
</dbReference>
<feature type="domain" description="PCI" evidence="6">
    <location>
        <begin position="353"/>
        <end position="545"/>
    </location>
</feature>
<organism evidence="7 8">
    <name type="scientific">Drosophila lebanonensis</name>
    <name type="common">Fruit fly</name>
    <name type="synonym">Scaptodrosophila lebanonensis</name>
    <dbReference type="NCBI Taxonomy" id="7225"/>
    <lineage>
        <taxon>Eukaryota</taxon>
        <taxon>Metazoa</taxon>
        <taxon>Ecdysozoa</taxon>
        <taxon>Arthropoda</taxon>
        <taxon>Hexapoda</taxon>
        <taxon>Insecta</taxon>
        <taxon>Pterygota</taxon>
        <taxon>Neoptera</taxon>
        <taxon>Endopterygota</taxon>
        <taxon>Diptera</taxon>
        <taxon>Brachycera</taxon>
        <taxon>Muscomorpha</taxon>
        <taxon>Ephydroidea</taxon>
        <taxon>Drosophilidae</taxon>
        <taxon>Scaptodrosophila</taxon>
    </lineage>
</organism>
<dbReference type="PANTHER" id="PTHR12436">
    <property type="entry name" value="80 KDA MCM3-ASSOCIATED PROTEIN"/>
    <property type="match status" value="1"/>
</dbReference>
<dbReference type="Gene3D" id="1.25.40.990">
    <property type="match status" value="1"/>
</dbReference>
<gene>
    <name evidence="8" type="primary">LOC115633286</name>
</gene>
<feature type="region of interest" description="Disordered" evidence="4">
    <location>
        <begin position="749"/>
        <end position="772"/>
    </location>
</feature>
<reference evidence="8" key="1">
    <citation type="submission" date="2025-08" db="UniProtKB">
        <authorList>
            <consortium name="RefSeq"/>
        </authorList>
    </citation>
    <scope>IDENTIFICATION</scope>
    <source>
        <strain evidence="8">11010-0011.00</strain>
        <tissue evidence="8">Whole body</tissue>
    </source>
</reference>
<dbReference type="GO" id="GO:0005737">
    <property type="term" value="C:cytoplasm"/>
    <property type="evidence" value="ECO:0007669"/>
    <property type="project" value="TreeGrafter"/>
</dbReference>
<protein>
    <submittedName>
        <fullName evidence="8">Protein xmas-2</fullName>
    </submittedName>
</protein>
<feature type="region of interest" description="Disordered" evidence="4">
    <location>
        <begin position="594"/>
        <end position="618"/>
    </location>
</feature>
<dbReference type="InterPro" id="IPR045107">
    <property type="entry name" value="SAC3/GANP/THP3"/>
</dbReference>
<evidence type="ECO:0000313" key="8">
    <source>
        <dbReference type="RefSeq" id="XP_030386555.1"/>
    </source>
</evidence>
<evidence type="ECO:0000256" key="1">
    <source>
        <dbReference type="ARBA" id="ARBA00022884"/>
    </source>
</evidence>
<dbReference type="GO" id="GO:0070390">
    <property type="term" value="C:transcription export complex 2"/>
    <property type="evidence" value="ECO:0007669"/>
    <property type="project" value="TreeGrafter"/>
</dbReference>
<name>A0A6J2UEH2_DROLE</name>
<accession>A0A6J2UEH2</accession>
<evidence type="ECO:0000259" key="6">
    <source>
        <dbReference type="PROSITE" id="PS50250"/>
    </source>
</evidence>
<dbReference type="PROSITE" id="PS50102">
    <property type="entry name" value="RRM"/>
    <property type="match status" value="1"/>
</dbReference>
<keyword evidence="1 3" id="KW-0694">RNA-binding</keyword>
<feature type="region of interest" description="Disordered" evidence="4">
    <location>
        <begin position="1467"/>
        <end position="1528"/>
    </location>
</feature>
<sequence>MADSRPGDDYNYKTLLCTNIPELFLDKYVARSHFGRFGTLVNFVLRPRRMTCTVSYANESEAALALREGNYYNGQKFEMSYAENETTPAQKTEEWVDSEVQAELSALSAGWRSEYGSGKSMWGSTAASTPAGGSGLSSTKAMTTKSTATASSASERQRSTAQYNSAKNDLETIMRKPAFSSEEKYRVLDARDKLLRQQMRRTTDIASAGSTYGHCPDMCPEKERVLREFQRQVAVYELKSHSDELIDHRLAVKEYSRSSADQETPLLHELRPEPVLHMTMAYLMHEIMDRSESRETNMGDWFHFLWDRTRSIRKEITQQELCSLDAVKLVEQCARFHIHCAARLVAEDPSVFDSKINAENLTKCLQTLKYMYHDLRLKGVQCPREAEFRSYIVLLNLADANFLWDIAQLPIELQGCAQIKHAIKFYLALQDTNFVRFFELVRDPETTYLSACILLTYFTRLRVLALRRLVQSYRAPRLQDSSLPVRFVTKMLGFVSEEEAIDFLEYYKLKVWDARVVLVWSAEPPDVEYKLQRQLELVESKRSQSVGECICGEPLPPKSLYRNHRPHNSFNEQGYLKSSAWTAKDQIQNGVVEPDEEQYQQQEEELEDEVHQQQQPEKLLRKSPTDNLFKVPKVSVVMPQKSKAFGNPLMEQKVATSANPTSIFDGLRAQAPAETTSKCTFNGNIFGMNPRPTTPNMAPSIFSAVKQSEDHLLTAEMMRRREEEAAKLEKLHQEIARAKQREAELLAAKDERQKKQRQQEEQRQRQLEEQRQRQQEEQRQRLQEKQHRQKLLEQQQQLEELQRQKLLEEQQQQEAAAREQRAALQREVEHRRARQSDQLFNQLLLENLQDICGEEVRLHCSATAEYTKLLDSITAQLVAQELHRAHYELGLMQRFWNKWRSYRRAHQHKDELFARLPLNFNGESSSELVGKEQVPLHMIRRYRQGEPCNYRTLLEGMEYDHCLKLDLWQLLSKSLPIAPGERKYFKLLLSLPSGVQGLPFEHALDRGLLRHPLEGPSDANDGTFYIRGLAHNVALCVHKIQGLDMSASQLLHADGAVFFARNNPAQLEALRLRVQQLCQQSGISYLALIFQDADQLDEIALGRTLQLQSLNLHAYRIYGHRSSARKGSYQRIVMLLHRAVKFLASQSQHSRNILQQVELREWLVGSLGNELFSRLQHALEQDVALARHCRADPQLPVALYNEAVRRLQLVAGEDLHTLRQFPEELRPFVEPLPPQAPLPNRLEYFVADWQTAAYRTRIVQILELAKLPEIPPKPKTSDLGEHDICEWLLAYAQASQDEALVETVALNAIQRLANEREMNYLAMVGVFAKERLQFVLRGARSLPPACVFRRRTMQAYFESQWYYDWHRSLDNNIDGSCHEMEEEVKEEEEQELSLSIAAATDGADEDLELDYEQIIAHAKSVLRKCEKRRERKTLQDLNDTTPTSPLEANEETTLNYFLGSIDEPENHYVVGGNTSTHPHATTKRRLSSPTQNACRIGPNGYDNHDLSRNNRSPKMRKSRNESANSFKI</sequence>
<dbReference type="CTD" id="44271"/>
<dbReference type="GO" id="GO:0006406">
    <property type="term" value="P:mRNA export from nucleus"/>
    <property type="evidence" value="ECO:0007669"/>
    <property type="project" value="TreeGrafter"/>
</dbReference>
<feature type="domain" description="RRM" evidence="5">
    <location>
        <begin position="13"/>
        <end position="84"/>
    </location>
</feature>
<proteinExistence type="inferred from homology"/>
<dbReference type="PANTHER" id="PTHR12436:SF3">
    <property type="entry name" value="GERMINAL-CENTER ASSOCIATED NUCLEAR PROTEIN"/>
    <property type="match status" value="1"/>
</dbReference>
<dbReference type="Proteomes" id="UP000504634">
    <property type="component" value="Unplaced"/>
</dbReference>
<evidence type="ECO:0000256" key="3">
    <source>
        <dbReference type="PROSITE-ProRule" id="PRU00176"/>
    </source>
</evidence>
<dbReference type="GeneID" id="115633286"/>
<dbReference type="InterPro" id="IPR000717">
    <property type="entry name" value="PCI_dom"/>
</dbReference>
<dbReference type="PROSITE" id="PS50250">
    <property type="entry name" value="PCI"/>
    <property type="match status" value="1"/>
</dbReference>
<evidence type="ECO:0000259" key="5">
    <source>
        <dbReference type="PROSITE" id="PS50102"/>
    </source>
</evidence>
<dbReference type="SUPFAM" id="SSF54928">
    <property type="entry name" value="RNA-binding domain, RBD"/>
    <property type="match status" value="1"/>
</dbReference>
<evidence type="ECO:0000313" key="7">
    <source>
        <dbReference type="Proteomes" id="UP000504634"/>
    </source>
</evidence>
<feature type="region of interest" description="Disordered" evidence="4">
    <location>
        <begin position="120"/>
        <end position="167"/>
    </location>
</feature>
<evidence type="ECO:0000256" key="4">
    <source>
        <dbReference type="SAM" id="MobiDB-lite"/>
    </source>
</evidence>
<comment type="similarity">
    <text evidence="2">Belongs to the SAC3 family.</text>
</comment>
<dbReference type="Pfam" id="PF03399">
    <property type="entry name" value="SAC3_GANP"/>
    <property type="match status" value="1"/>
</dbReference>
<dbReference type="Gene3D" id="3.30.70.330">
    <property type="match status" value="1"/>
</dbReference>
<dbReference type="InterPro" id="IPR012677">
    <property type="entry name" value="Nucleotide-bd_a/b_plait_sf"/>
</dbReference>
<evidence type="ECO:0000256" key="2">
    <source>
        <dbReference type="ARBA" id="ARBA00038443"/>
    </source>
</evidence>
<feature type="compositionally biased region" description="Acidic residues" evidence="4">
    <location>
        <begin position="594"/>
        <end position="608"/>
    </location>
</feature>
<dbReference type="InterPro" id="IPR000504">
    <property type="entry name" value="RRM_dom"/>
</dbReference>
<dbReference type="OrthoDB" id="21502at2759"/>
<dbReference type="InterPro" id="IPR005062">
    <property type="entry name" value="SAC3/GANP/THP3_conserved"/>
</dbReference>
<keyword evidence="7" id="KW-1185">Reference proteome</keyword>
<feature type="compositionally biased region" description="Low complexity" evidence="4">
    <location>
        <begin position="137"/>
        <end position="162"/>
    </location>
</feature>